<keyword evidence="2 4" id="KW-0238">DNA-binding</keyword>
<evidence type="ECO:0000313" key="6">
    <source>
        <dbReference type="EMBL" id="MDP9820444.1"/>
    </source>
</evidence>
<evidence type="ECO:0000256" key="2">
    <source>
        <dbReference type="ARBA" id="ARBA00023125"/>
    </source>
</evidence>
<proteinExistence type="predicted"/>
<reference evidence="6 7" key="1">
    <citation type="submission" date="2023-07" db="EMBL/GenBank/DDBJ databases">
        <title>Sequencing the genomes of 1000 actinobacteria strains.</title>
        <authorList>
            <person name="Klenk H.-P."/>
        </authorList>
    </citation>
    <scope>NUCLEOTIDE SEQUENCE [LARGE SCALE GENOMIC DNA]</scope>
    <source>
        <strain evidence="6 7">GD13</strain>
    </source>
</reference>
<keyword evidence="7" id="KW-1185">Reference proteome</keyword>
<evidence type="ECO:0000256" key="4">
    <source>
        <dbReference type="PROSITE-ProRule" id="PRU00335"/>
    </source>
</evidence>
<dbReference type="RefSeq" id="WP_181642002.1">
    <property type="nucleotide sequence ID" value="NZ_CCXJ01000339.1"/>
</dbReference>
<dbReference type="PROSITE" id="PS50977">
    <property type="entry name" value="HTH_TETR_2"/>
    <property type="match status" value="1"/>
</dbReference>
<dbReference type="PANTHER" id="PTHR30055:SF234">
    <property type="entry name" value="HTH-TYPE TRANSCRIPTIONAL REGULATOR BETI"/>
    <property type="match status" value="1"/>
</dbReference>
<gene>
    <name evidence="6" type="ORF">J2S59_000253</name>
</gene>
<protein>
    <submittedName>
        <fullName evidence="6">AcrR family transcriptional regulator</fullName>
    </submittedName>
</protein>
<evidence type="ECO:0000259" key="5">
    <source>
        <dbReference type="PROSITE" id="PS50977"/>
    </source>
</evidence>
<evidence type="ECO:0000256" key="3">
    <source>
        <dbReference type="ARBA" id="ARBA00023163"/>
    </source>
</evidence>
<dbReference type="InterPro" id="IPR009057">
    <property type="entry name" value="Homeodomain-like_sf"/>
</dbReference>
<dbReference type="InterPro" id="IPR050109">
    <property type="entry name" value="HTH-type_TetR-like_transc_reg"/>
</dbReference>
<feature type="domain" description="HTH tetR-type" evidence="5">
    <location>
        <begin position="14"/>
        <end position="74"/>
    </location>
</feature>
<evidence type="ECO:0000256" key="1">
    <source>
        <dbReference type="ARBA" id="ARBA00023015"/>
    </source>
</evidence>
<sequence length="216" mass="22920">MTDPARRPGKRSDLDVPVALVEAAERMFGEASVESVSLRAVARAAGVAPAAVFYHYPTKDDLVGAVVARRGRTVGRQTRQDLAALAERAEVSVRDVVEAVLMPMVAEINADPEGGLNWAKVVAWAATTDISPFHSAIEVAPSIDSLFVAALERALGRTRNPEIRRRTGIAVFGMLNALAGADRRGYGHPMTEDGLDPDFVEAIASFATAGLAAIDD</sequence>
<name>A0ABT9NJ48_9ACTN</name>
<dbReference type="InterPro" id="IPR001647">
    <property type="entry name" value="HTH_TetR"/>
</dbReference>
<dbReference type="PANTHER" id="PTHR30055">
    <property type="entry name" value="HTH-TYPE TRANSCRIPTIONAL REGULATOR RUTR"/>
    <property type="match status" value="1"/>
</dbReference>
<dbReference type="SUPFAM" id="SSF46689">
    <property type="entry name" value="Homeodomain-like"/>
    <property type="match status" value="1"/>
</dbReference>
<keyword evidence="1" id="KW-0805">Transcription regulation</keyword>
<dbReference type="Pfam" id="PF00440">
    <property type="entry name" value="TetR_N"/>
    <property type="match status" value="1"/>
</dbReference>
<keyword evidence="3" id="KW-0804">Transcription</keyword>
<accession>A0ABT9NJ48</accession>
<comment type="caution">
    <text evidence="6">The sequence shown here is derived from an EMBL/GenBank/DDBJ whole genome shotgun (WGS) entry which is preliminary data.</text>
</comment>
<dbReference type="EMBL" id="JAUSQM010000001">
    <property type="protein sequence ID" value="MDP9820444.1"/>
    <property type="molecule type" value="Genomic_DNA"/>
</dbReference>
<organism evidence="6 7">
    <name type="scientific">Nocardioides massiliensis</name>
    <dbReference type="NCBI Taxonomy" id="1325935"/>
    <lineage>
        <taxon>Bacteria</taxon>
        <taxon>Bacillati</taxon>
        <taxon>Actinomycetota</taxon>
        <taxon>Actinomycetes</taxon>
        <taxon>Propionibacteriales</taxon>
        <taxon>Nocardioidaceae</taxon>
        <taxon>Nocardioides</taxon>
    </lineage>
</organism>
<dbReference type="PRINTS" id="PR00455">
    <property type="entry name" value="HTHTETR"/>
</dbReference>
<dbReference type="Gene3D" id="1.10.357.10">
    <property type="entry name" value="Tetracycline Repressor, domain 2"/>
    <property type="match status" value="1"/>
</dbReference>
<dbReference type="Proteomes" id="UP001240447">
    <property type="component" value="Unassembled WGS sequence"/>
</dbReference>
<evidence type="ECO:0000313" key="7">
    <source>
        <dbReference type="Proteomes" id="UP001240447"/>
    </source>
</evidence>
<feature type="DNA-binding region" description="H-T-H motif" evidence="4">
    <location>
        <begin position="37"/>
        <end position="56"/>
    </location>
</feature>